<feature type="compositionally biased region" description="Polar residues" evidence="1">
    <location>
        <begin position="244"/>
        <end position="255"/>
    </location>
</feature>
<name>A0A8H7YA13_PSICU</name>
<comment type="caution">
    <text evidence="2">The sequence shown here is derived from an EMBL/GenBank/DDBJ whole genome shotgun (WGS) entry which is preliminary data.</text>
</comment>
<accession>A0A8H7YA13</accession>
<evidence type="ECO:0000313" key="2">
    <source>
        <dbReference type="EMBL" id="KAG5173835.1"/>
    </source>
</evidence>
<feature type="region of interest" description="Disordered" evidence="1">
    <location>
        <begin position="232"/>
        <end position="306"/>
    </location>
</feature>
<dbReference type="EMBL" id="JAFIQS010000001">
    <property type="protein sequence ID" value="KAG5173835.1"/>
    <property type="molecule type" value="Genomic_DNA"/>
</dbReference>
<feature type="region of interest" description="Disordered" evidence="1">
    <location>
        <begin position="370"/>
        <end position="401"/>
    </location>
</feature>
<gene>
    <name evidence="2" type="ORF">JR316_000492</name>
</gene>
<protein>
    <submittedName>
        <fullName evidence="2">Uncharacterized protein</fullName>
    </submittedName>
</protein>
<feature type="compositionally biased region" description="Polar residues" evidence="1">
    <location>
        <begin position="181"/>
        <end position="190"/>
    </location>
</feature>
<organism evidence="2">
    <name type="scientific">Psilocybe cubensis</name>
    <name type="common">Psychedelic mushroom</name>
    <name type="synonym">Stropharia cubensis</name>
    <dbReference type="NCBI Taxonomy" id="181762"/>
    <lineage>
        <taxon>Eukaryota</taxon>
        <taxon>Fungi</taxon>
        <taxon>Dikarya</taxon>
        <taxon>Basidiomycota</taxon>
        <taxon>Agaricomycotina</taxon>
        <taxon>Agaricomycetes</taxon>
        <taxon>Agaricomycetidae</taxon>
        <taxon>Agaricales</taxon>
        <taxon>Agaricineae</taxon>
        <taxon>Strophariaceae</taxon>
        <taxon>Psilocybe</taxon>
    </lineage>
</organism>
<feature type="region of interest" description="Disordered" evidence="1">
    <location>
        <begin position="161"/>
        <end position="214"/>
    </location>
</feature>
<proteinExistence type="predicted"/>
<feature type="region of interest" description="Disordered" evidence="1">
    <location>
        <begin position="123"/>
        <end position="143"/>
    </location>
</feature>
<evidence type="ECO:0000256" key="1">
    <source>
        <dbReference type="SAM" id="MobiDB-lite"/>
    </source>
</evidence>
<dbReference type="OrthoDB" id="3353982at2759"/>
<dbReference type="AlphaFoldDB" id="A0A8H7YA13"/>
<sequence length="465" mass="50113">MRSSALCCLTSLRFRIPARPVARALCNVPPSPSSSLPLPDLEFIDLSNTAILENEIDSLLVRLPCLKHILLDNCNIFRGEQHPNDWRAFGKRCALIGVQRSKEREKVWKEYLELRDASRLISEVNGTGGSSNEGRKIKPGRRGLATATISLRGAEIVTSAAPRRPLIPADTPTTVPALGPRSTTDQGSSRTPKKKNEGSESIIPQASPAKPVSMPFPSLVSASLPDIQAHYNKKGQKSSPVPPSGSQESSETRQSVPLYPKPSPPAPKSSEEAEIVTGQVHSKKSRNNSTSKNTTKRAKKQERVRVLPPLPSLISLCVTLPPPVEENDQLAIQNHFGEGWVEGIKQLQATRARLRTSAANGVRVMRFAVHSDPLSTKPDSSESEGSDMDSKGSNKASEGGAISSNIGLHGLVDIDRTDPDAFGTYLEGSTTLQAPILCFAGPGIGGQHMDNCGHSVAWKIMKDDT</sequence>
<reference evidence="2" key="1">
    <citation type="submission" date="2021-02" db="EMBL/GenBank/DDBJ databases">
        <title>Psilocybe cubensis genome.</title>
        <authorList>
            <person name="Mckernan K.J."/>
            <person name="Crawford S."/>
            <person name="Trippe A."/>
            <person name="Kane L.T."/>
            <person name="Mclaughlin S."/>
        </authorList>
    </citation>
    <scope>NUCLEOTIDE SEQUENCE [LARGE SCALE GENOMIC DNA]</scope>
    <source>
        <strain evidence="2">MGC-MH-2018</strain>
    </source>
</reference>